<dbReference type="Proteomes" id="UP001234178">
    <property type="component" value="Unassembled WGS sequence"/>
</dbReference>
<evidence type="ECO:0000313" key="1">
    <source>
        <dbReference type="EMBL" id="KAK4006685.1"/>
    </source>
</evidence>
<evidence type="ECO:0000313" key="2">
    <source>
        <dbReference type="Proteomes" id="UP001234178"/>
    </source>
</evidence>
<name>A0ABQ9Z2L5_9CRUS</name>
<dbReference type="EMBL" id="JAOYFB010000002">
    <property type="protein sequence ID" value="KAK4006685.1"/>
    <property type="molecule type" value="Genomic_DNA"/>
</dbReference>
<accession>A0ABQ9Z2L5</accession>
<gene>
    <name evidence="1" type="ORF">OUZ56_011843</name>
</gene>
<comment type="caution">
    <text evidence="1">The sequence shown here is derived from an EMBL/GenBank/DDBJ whole genome shotgun (WGS) entry which is preliminary data.</text>
</comment>
<proteinExistence type="predicted"/>
<sequence>MTCFYYCTDICDSSAVRCWDHNNKFDGSVIIAQFVLHLNYPSQFDTVTFPEVSYKTISFAPVLLIPDSRQQQMTQNDMLLLLLPIVCDSSAREIAAGSHVYLETNMASSRKS</sequence>
<reference evidence="1 2" key="1">
    <citation type="journal article" date="2023" name="Nucleic Acids Res.">
        <title>The hologenome of Daphnia magna reveals possible DNA methylation and microbiome-mediated evolution of the host genome.</title>
        <authorList>
            <person name="Chaturvedi A."/>
            <person name="Li X."/>
            <person name="Dhandapani V."/>
            <person name="Marshall H."/>
            <person name="Kissane S."/>
            <person name="Cuenca-Cambronero M."/>
            <person name="Asole G."/>
            <person name="Calvet F."/>
            <person name="Ruiz-Romero M."/>
            <person name="Marangio P."/>
            <person name="Guigo R."/>
            <person name="Rago D."/>
            <person name="Mirbahai L."/>
            <person name="Eastwood N."/>
            <person name="Colbourne J.K."/>
            <person name="Zhou J."/>
            <person name="Mallon E."/>
            <person name="Orsini L."/>
        </authorList>
    </citation>
    <scope>NUCLEOTIDE SEQUENCE [LARGE SCALE GENOMIC DNA]</scope>
    <source>
        <strain evidence="1">LRV0_1</strain>
    </source>
</reference>
<organism evidence="1 2">
    <name type="scientific">Daphnia magna</name>
    <dbReference type="NCBI Taxonomy" id="35525"/>
    <lineage>
        <taxon>Eukaryota</taxon>
        <taxon>Metazoa</taxon>
        <taxon>Ecdysozoa</taxon>
        <taxon>Arthropoda</taxon>
        <taxon>Crustacea</taxon>
        <taxon>Branchiopoda</taxon>
        <taxon>Diplostraca</taxon>
        <taxon>Cladocera</taxon>
        <taxon>Anomopoda</taxon>
        <taxon>Daphniidae</taxon>
        <taxon>Daphnia</taxon>
    </lineage>
</organism>
<protein>
    <submittedName>
        <fullName evidence="1">Uncharacterized protein</fullName>
    </submittedName>
</protein>
<keyword evidence="2" id="KW-1185">Reference proteome</keyword>